<accession>A0A9Q3X9G4</accession>
<dbReference type="EMBL" id="WKEU01000090">
    <property type="protein sequence ID" value="MCF5064942.1"/>
    <property type="molecule type" value="Genomic_DNA"/>
</dbReference>
<dbReference type="AlphaFoldDB" id="A0A9Q3X9G4"/>
<dbReference type="Proteomes" id="UP000814207">
    <property type="component" value="Unassembled WGS sequence"/>
</dbReference>
<proteinExistence type="predicted"/>
<evidence type="ECO:0000313" key="2">
    <source>
        <dbReference type="Proteomes" id="UP000814207"/>
    </source>
</evidence>
<reference evidence="1" key="1">
    <citation type="submission" date="2019-11" db="EMBL/GenBank/DDBJ databases">
        <title>Epiphytic Pseudomonas syringae from cherry orchards.</title>
        <authorList>
            <person name="Hulin M.T."/>
        </authorList>
    </citation>
    <scope>NUCLEOTIDE SEQUENCE</scope>
    <source>
        <strain evidence="1">PA-6-9A</strain>
    </source>
</reference>
<comment type="caution">
    <text evidence="1">The sequence shown here is derived from an EMBL/GenBank/DDBJ whole genome shotgun (WGS) entry which is preliminary data.</text>
</comment>
<organism evidence="1 2">
    <name type="scientific">Pseudomonas syringae</name>
    <dbReference type="NCBI Taxonomy" id="317"/>
    <lineage>
        <taxon>Bacteria</taxon>
        <taxon>Pseudomonadati</taxon>
        <taxon>Pseudomonadota</taxon>
        <taxon>Gammaproteobacteria</taxon>
        <taxon>Pseudomonadales</taxon>
        <taxon>Pseudomonadaceae</taxon>
        <taxon>Pseudomonas</taxon>
    </lineage>
</organism>
<gene>
    <name evidence="1" type="ORF">GIW73_18595</name>
</gene>
<name>A0A9Q3X9G4_PSESX</name>
<sequence length="333" mass="37429">MDIAAAYRLCSRRQALKRGLCAVQECLEKQAEHGWRVEAAAIDVFYKVVGYKVSTPDVIAFFPKELSVPITHSGLTRMRDDFLSVDIVVPPYYQMGMLSKLSFAVQCAPTMEEKLKIADAGLIGMFDCESLAALVEGVYRKKRTMSKYADQISESIKAYFLGLYGVAITGLIPCVEGIIRTMGNDLGLSVGEKVDARSLLRVFKKLKQQEVDSALDGYGWYPEQMNVAFFERFHERIQMLGNVVVFIETALYQHTSLYTRETLLNRHGISHGLFEGYASAANFLRLINLINSLSVAAILVEGRGSFFHPPVTDESKKLAWNYRRCWLMKSSVS</sequence>
<protein>
    <submittedName>
        <fullName evidence="1">Uncharacterized protein</fullName>
    </submittedName>
</protein>
<evidence type="ECO:0000313" key="1">
    <source>
        <dbReference type="EMBL" id="MCF5064942.1"/>
    </source>
</evidence>